<comment type="caution">
    <text evidence="1">The sequence shown here is derived from an EMBL/GenBank/DDBJ whole genome shotgun (WGS) entry which is preliminary data.</text>
</comment>
<dbReference type="RefSeq" id="WP_284131060.1">
    <property type="nucleotide sequence ID" value="NZ_JASKYM010000001.1"/>
</dbReference>
<evidence type="ECO:0000313" key="1">
    <source>
        <dbReference type="EMBL" id="MDK2562072.1"/>
    </source>
</evidence>
<sequence length="230" mass="26503">MNTNTGVYHLKKQHDELLNLINVMSMHPVNISNQITIGESTLHNPTLCQIWDAINNVLIGSPYENKCGYYGVLGIIKAILKDVLYYENLCNCEFEKQLKDTIELIDYLEETLECVNCDDNCPELIGKLFCLLVRLIISLSNIIAKIIILILHCDDYYAHCTYEGLINDGFCKCLIFDLERELCEFEELIHDFKNLSIDFAKCDMKHCNSCKKSDNKTCKSDCHYSNKFCK</sequence>
<organism evidence="1 2">
    <name type="scientific">Romboutsia sedimentorum</name>
    <dbReference type="NCBI Taxonomy" id="1368474"/>
    <lineage>
        <taxon>Bacteria</taxon>
        <taxon>Bacillati</taxon>
        <taxon>Bacillota</taxon>
        <taxon>Clostridia</taxon>
        <taxon>Peptostreptococcales</taxon>
        <taxon>Peptostreptococcaceae</taxon>
        <taxon>Romboutsia</taxon>
    </lineage>
</organism>
<dbReference type="Proteomes" id="UP001301012">
    <property type="component" value="Unassembled WGS sequence"/>
</dbReference>
<reference evidence="1 2" key="1">
    <citation type="submission" date="2023-05" db="EMBL/GenBank/DDBJ databases">
        <title>Rombocin, a short stable natural nisin variant, displays selective antimicrobial activity against Listeria monocytogenes and employs dual mode of action to kill target bacterial strains.</title>
        <authorList>
            <person name="Wambui J."/>
            <person name="Stephan R."/>
            <person name="Kuipers O.P."/>
        </authorList>
    </citation>
    <scope>NUCLEOTIDE SEQUENCE [LARGE SCALE GENOMIC DNA]</scope>
    <source>
        <strain evidence="1 2">RC002</strain>
    </source>
</reference>
<proteinExistence type="predicted"/>
<accession>A0ABT7E5X1</accession>
<dbReference type="EMBL" id="JASKYM010000001">
    <property type="protein sequence ID" value="MDK2562072.1"/>
    <property type="molecule type" value="Genomic_DNA"/>
</dbReference>
<protein>
    <submittedName>
        <fullName evidence="1">Uncharacterized protein</fullName>
    </submittedName>
</protein>
<keyword evidence="2" id="KW-1185">Reference proteome</keyword>
<evidence type="ECO:0000313" key="2">
    <source>
        <dbReference type="Proteomes" id="UP001301012"/>
    </source>
</evidence>
<name>A0ABT7E5X1_9FIRM</name>
<gene>
    <name evidence="1" type="ORF">QOZ84_00815</name>
</gene>